<feature type="compositionally biased region" description="Low complexity" evidence="1">
    <location>
        <begin position="1"/>
        <end position="13"/>
    </location>
</feature>
<proteinExistence type="predicted"/>
<dbReference type="NCBIfam" id="TIGR03083">
    <property type="entry name" value="maleylpyruvate isomerase family mycothiol-dependent enzyme"/>
    <property type="match status" value="1"/>
</dbReference>
<gene>
    <name evidence="2" type="ORF">EII34_01860</name>
</gene>
<keyword evidence="2" id="KW-0413">Isomerase</keyword>
<dbReference type="GO" id="GO:0016853">
    <property type="term" value="F:isomerase activity"/>
    <property type="evidence" value="ECO:0007669"/>
    <property type="project" value="UniProtKB-KW"/>
</dbReference>
<dbReference type="InterPro" id="IPR017517">
    <property type="entry name" value="Maleyloyr_isom"/>
</dbReference>
<dbReference type="OrthoDB" id="3268903at2"/>
<protein>
    <submittedName>
        <fullName evidence="2">Maleylpyruvate isomerase family mycothiol-dependent enzyme</fullName>
    </submittedName>
</protein>
<organism evidence="2 3">
    <name type="scientific">Arachnia propionica</name>
    <dbReference type="NCBI Taxonomy" id="1750"/>
    <lineage>
        <taxon>Bacteria</taxon>
        <taxon>Bacillati</taxon>
        <taxon>Actinomycetota</taxon>
        <taxon>Actinomycetes</taxon>
        <taxon>Propionibacteriales</taxon>
        <taxon>Propionibacteriaceae</taxon>
        <taxon>Arachnia</taxon>
    </lineage>
</organism>
<dbReference type="InterPro" id="IPR034660">
    <property type="entry name" value="DinB/YfiT-like"/>
</dbReference>
<evidence type="ECO:0000313" key="3">
    <source>
        <dbReference type="Proteomes" id="UP000280819"/>
    </source>
</evidence>
<evidence type="ECO:0000313" key="2">
    <source>
        <dbReference type="EMBL" id="RRD07253.1"/>
    </source>
</evidence>
<evidence type="ECO:0000256" key="1">
    <source>
        <dbReference type="SAM" id="MobiDB-lite"/>
    </source>
</evidence>
<comment type="caution">
    <text evidence="2">The sequence shown here is derived from an EMBL/GenBank/DDBJ whole genome shotgun (WGS) entry which is preliminary data.</text>
</comment>
<reference evidence="2 3" key="1">
    <citation type="submission" date="2018-11" db="EMBL/GenBank/DDBJ databases">
        <title>Genomes From Bacteria Associated with the Canine Oral Cavity: a Test Case for Automated Genome-Based Taxonomic Assignment.</title>
        <authorList>
            <person name="Coil D.A."/>
            <person name="Jospin G."/>
            <person name="Darling A.E."/>
            <person name="Wallis C."/>
            <person name="Davis I.J."/>
            <person name="Harris S."/>
            <person name="Eisen J.A."/>
            <person name="Holcombe L.J."/>
            <person name="O'Flynn C."/>
        </authorList>
    </citation>
    <scope>NUCLEOTIDE SEQUENCE [LARGE SCALE GENOMIC DNA]</scope>
    <source>
        <strain evidence="2 3">OH887_COT-365</strain>
    </source>
</reference>
<dbReference type="AlphaFoldDB" id="A0A3P1TFD5"/>
<dbReference type="Proteomes" id="UP000280819">
    <property type="component" value="Unassembled WGS sequence"/>
</dbReference>
<name>A0A3P1TFD5_9ACTN</name>
<dbReference type="EMBL" id="RQZG01000001">
    <property type="protein sequence ID" value="RRD07253.1"/>
    <property type="molecule type" value="Genomic_DNA"/>
</dbReference>
<dbReference type="SUPFAM" id="SSF109854">
    <property type="entry name" value="DinB/YfiT-like putative metalloenzymes"/>
    <property type="match status" value="1"/>
</dbReference>
<accession>A0A3P1TFD5</accession>
<feature type="region of interest" description="Disordered" evidence="1">
    <location>
        <begin position="1"/>
        <end position="23"/>
    </location>
</feature>
<keyword evidence="2" id="KW-0670">Pyruvate</keyword>
<sequence>MSMTRPEPTSRTTGPGGPRRTRASRLERMSLAKRQRAALCDLMAELGPTAPTRCLGWDVADLAAHMWVREHRPSALPGIGVARFARRTQRIQDEALRTRGFNSLVTDLRRPGWVMLPLDHIVNAVEFFIHHEDVLRANGRHQVMSATEQAELWRTARVLALKAQHAWGGRLRISPIGGRPIGIGQGDRPVNLHGHPSELLLFLSGRRANVTVTAEPEAAKALVEAIGSL</sequence>